<feature type="compositionally biased region" description="Basic and acidic residues" evidence="7">
    <location>
        <begin position="89"/>
        <end position="98"/>
    </location>
</feature>
<feature type="transmembrane region" description="Helical" evidence="8">
    <location>
        <begin position="1011"/>
        <end position="1036"/>
    </location>
</feature>
<evidence type="ECO:0000256" key="8">
    <source>
        <dbReference type="SAM" id="Phobius"/>
    </source>
</evidence>
<dbReference type="PRINTS" id="PR00171">
    <property type="entry name" value="SUGRTRNSPORT"/>
</dbReference>
<evidence type="ECO:0000259" key="9">
    <source>
        <dbReference type="PROSITE" id="PS50850"/>
    </source>
</evidence>
<dbReference type="Pfam" id="PF00083">
    <property type="entry name" value="Sugar_tr"/>
    <property type="match status" value="2"/>
</dbReference>
<evidence type="ECO:0000313" key="11">
    <source>
        <dbReference type="Proteomes" id="UP000008066"/>
    </source>
</evidence>
<dbReference type="GeneID" id="18254049"/>
<evidence type="ECO:0000256" key="6">
    <source>
        <dbReference type="ARBA" id="ARBA00023136"/>
    </source>
</evidence>
<accession>G0RXR4</accession>
<dbReference type="Proteomes" id="UP000008066">
    <property type="component" value="Unassembled WGS sequence"/>
</dbReference>
<evidence type="ECO:0000313" key="10">
    <source>
        <dbReference type="EMBL" id="EGS24080.1"/>
    </source>
</evidence>
<dbReference type="PROSITE" id="PS00216">
    <property type="entry name" value="SUGAR_TRANSPORT_1"/>
    <property type="match status" value="1"/>
</dbReference>
<evidence type="ECO:0000256" key="3">
    <source>
        <dbReference type="ARBA" id="ARBA00022448"/>
    </source>
</evidence>
<keyword evidence="3" id="KW-0813">Transport</keyword>
<dbReference type="InterPro" id="IPR036259">
    <property type="entry name" value="MFS_trans_sf"/>
</dbReference>
<feature type="transmembrane region" description="Helical" evidence="8">
    <location>
        <begin position="1048"/>
        <end position="1071"/>
    </location>
</feature>
<feature type="region of interest" description="Disordered" evidence="7">
    <location>
        <begin position="1"/>
        <end position="24"/>
    </location>
</feature>
<feature type="region of interest" description="Disordered" evidence="7">
    <location>
        <begin position="75"/>
        <end position="188"/>
    </location>
</feature>
<dbReference type="EMBL" id="GL988030">
    <property type="protein sequence ID" value="EGS24080.1"/>
    <property type="molecule type" value="Genomic_DNA"/>
</dbReference>
<dbReference type="PANTHER" id="PTHR48020">
    <property type="entry name" value="PROTON MYO-INOSITOL COTRANSPORTER"/>
    <property type="match status" value="1"/>
</dbReference>
<feature type="compositionally biased region" description="Basic and acidic residues" evidence="7">
    <location>
        <begin position="387"/>
        <end position="410"/>
    </location>
</feature>
<dbReference type="GO" id="GO:0016020">
    <property type="term" value="C:membrane"/>
    <property type="evidence" value="ECO:0007669"/>
    <property type="project" value="UniProtKB-SubCell"/>
</dbReference>
<feature type="compositionally biased region" description="Basic residues" evidence="7">
    <location>
        <begin position="304"/>
        <end position="316"/>
    </location>
</feature>
<dbReference type="Gene3D" id="1.20.1250.20">
    <property type="entry name" value="MFS general substrate transporter like domains"/>
    <property type="match status" value="1"/>
</dbReference>
<dbReference type="InterPro" id="IPR005829">
    <property type="entry name" value="Sugar_transporter_CS"/>
</dbReference>
<proteinExistence type="inferred from homology"/>
<dbReference type="CDD" id="cd20558">
    <property type="entry name" value="CYCLIN_ScPCL7-like"/>
    <property type="match status" value="1"/>
</dbReference>
<feature type="transmembrane region" description="Helical" evidence="8">
    <location>
        <begin position="1077"/>
        <end position="1099"/>
    </location>
</feature>
<reference evidence="10 11" key="1">
    <citation type="journal article" date="2011" name="Cell">
        <title>Insight into structure and assembly of the nuclear pore complex by utilizing the genome of a eukaryotic thermophile.</title>
        <authorList>
            <person name="Amlacher S."/>
            <person name="Sarges P."/>
            <person name="Flemming D."/>
            <person name="van Noort V."/>
            <person name="Kunze R."/>
            <person name="Devos D.P."/>
            <person name="Arumugam M."/>
            <person name="Bork P."/>
            <person name="Hurt E."/>
        </authorList>
    </citation>
    <scope>NUCLEOTIDE SEQUENCE [LARGE SCALE GENOMIC DNA]</scope>
    <source>
        <strain evidence="11">DSM 1495 / CBS 144.50 / IMI 039719</strain>
    </source>
</reference>
<dbReference type="InterPro" id="IPR020846">
    <property type="entry name" value="MFS_dom"/>
</dbReference>
<dbReference type="PROSITE" id="PS50850">
    <property type="entry name" value="MFS"/>
    <property type="match status" value="1"/>
</dbReference>
<feature type="transmembrane region" description="Helical" evidence="8">
    <location>
        <begin position="825"/>
        <end position="844"/>
    </location>
</feature>
<gene>
    <name evidence="10" type="ORF">CTHT_0000110</name>
</gene>
<feature type="region of interest" description="Disordered" evidence="7">
    <location>
        <begin position="553"/>
        <end position="575"/>
    </location>
</feature>
<dbReference type="Pfam" id="PF08613">
    <property type="entry name" value="Cyclin"/>
    <property type="match status" value="2"/>
</dbReference>
<keyword evidence="4 8" id="KW-0812">Transmembrane</keyword>
<dbReference type="AlphaFoldDB" id="G0RXR4"/>
<dbReference type="GO" id="GO:0022857">
    <property type="term" value="F:transmembrane transporter activity"/>
    <property type="evidence" value="ECO:0007669"/>
    <property type="project" value="InterPro"/>
</dbReference>
<feature type="compositionally biased region" description="Polar residues" evidence="7">
    <location>
        <begin position="154"/>
        <end position="167"/>
    </location>
</feature>
<feature type="transmembrane region" description="Helical" evidence="8">
    <location>
        <begin position="760"/>
        <end position="778"/>
    </location>
</feature>
<dbReference type="OrthoDB" id="5290825at2759"/>
<dbReference type="HOGENOM" id="CLU_278483_0_0_1"/>
<evidence type="ECO:0000256" key="1">
    <source>
        <dbReference type="ARBA" id="ARBA00004141"/>
    </source>
</evidence>
<feature type="region of interest" description="Disordered" evidence="7">
    <location>
        <begin position="387"/>
        <end position="436"/>
    </location>
</feature>
<organism evidence="11">
    <name type="scientific">Chaetomium thermophilum (strain DSM 1495 / CBS 144.50 / IMI 039719)</name>
    <name type="common">Thermochaetoides thermophila</name>
    <dbReference type="NCBI Taxonomy" id="759272"/>
    <lineage>
        <taxon>Eukaryota</taxon>
        <taxon>Fungi</taxon>
        <taxon>Dikarya</taxon>
        <taxon>Ascomycota</taxon>
        <taxon>Pezizomycotina</taxon>
        <taxon>Sordariomycetes</taxon>
        <taxon>Sordariomycetidae</taxon>
        <taxon>Sordariales</taxon>
        <taxon>Chaetomiaceae</taxon>
        <taxon>Thermochaetoides</taxon>
    </lineage>
</organism>
<feature type="transmembrane region" description="Helical" evidence="8">
    <location>
        <begin position="982"/>
        <end position="1005"/>
    </location>
</feature>
<dbReference type="RefSeq" id="XP_006690566.1">
    <property type="nucleotide sequence ID" value="XM_006690503.1"/>
</dbReference>
<dbReference type="PANTHER" id="PTHR48020:SF40">
    <property type="entry name" value="MAJOR FACILITATOR SUPERFAMILY (MFS) PROFILE DOMAIN-CONTAINING PROTEIN"/>
    <property type="match status" value="1"/>
</dbReference>
<comment type="subcellular location">
    <subcellularLocation>
        <location evidence="1">Membrane</location>
        <topology evidence="1">Multi-pass membrane protein</topology>
    </subcellularLocation>
</comment>
<dbReference type="InterPro" id="IPR005828">
    <property type="entry name" value="MFS_sugar_transport-like"/>
</dbReference>
<dbReference type="eggNOG" id="KOG1674">
    <property type="taxonomic scope" value="Eukaryota"/>
</dbReference>
<feature type="region of interest" description="Disordered" evidence="7">
    <location>
        <begin position="195"/>
        <end position="214"/>
    </location>
</feature>
<keyword evidence="6 8" id="KW-0472">Membrane</keyword>
<dbReference type="InterPro" id="IPR013922">
    <property type="entry name" value="Cyclin_PHO80-like"/>
</dbReference>
<feature type="compositionally biased region" description="Acidic residues" evidence="7">
    <location>
        <begin position="417"/>
        <end position="431"/>
    </location>
</feature>
<feature type="transmembrane region" description="Helical" evidence="8">
    <location>
        <begin position="949"/>
        <end position="970"/>
    </location>
</feature>
<sequence>MRASVQTPCPPAERETSIPQRQQQPVISAAQPLISPTALQLLLLFLGVETTTMAAIIGDVFDSSARFGVIRGHSHSHDIDLCGQRSVSRSRDRDRDAQSHNTPRPTAPSPRRHAHTHAPFAIMPMTWRDSDTQAAPKSRIPSPPPSSSCSSSSQTDAQTVRNEVPSDTTSAVFSESSTTSSSSASEAPTVVAVPAKSIPSPDHDRAPAWASSTTTQSIPIPLSVAEPVPPQQTTIRVRDIAHITSLVKSGTLSASGPGTLNDPPLQQMKYDISAMPIADIIEMIAALLTKITTTNDMAADVPGHHHRGARNLRHSKKGGDKDGSVSPLASSVLAFHGKNIPAITILSYLTRIHKYCPTTFEVFLSLLVYFDRMTERVNQMVTEVVRARESNKTAKQREPPDHDREDKMEVETVSVEGAEDLIDDEDEEQQGEGDGQEREMTYFVVDSFNIHRLIIAGVTCASKFFSDVFYTNSRYAKVGGLPLAELNHLELQFLLLNDFRLAVPVEDLEARDNDDYDDHDRDIIACFLRPYLTDYFTESLELQTCPINMTGSTQARTGPIQESPQGQTQIDTNGASSHLEKGVSHHEHVHPIPPANQTLEDRLRNPFANIPLPDLLSQTSSFATGYSLSSHTFLLQKAALLVQNGPDNFPRDDIPPSLALTNDDRAILAKEACHPWRSLPPRLILTVIVCSIGAALQGWDQTGSNGATIFFPSVYGIESSSVRDRLLVGLVNAAPYIGSALLGCWLADPMANLTVRGRGLGRRGVIFVSGNLCLWPVLGSAFCQSWGQQLGCRLVMGVGMGLKGATVPVWAAENVPARVRGALVMTWRAPLLPAIPLLALLYLCPESPRWLMKHSLYAEAFSSLLHLRPSPLLAARDLILIHAQLDLESSLVPTHQTYLQRLTDLFTIPRIRFATLASTTVMLAQQLSGINIIAFYSTTLFLQAGHTPFKALLASLGFGAINLLFALPALKTIDSFGRRALLLATFPHTTWSLLGAGLSAALIAPDKPERMILVALFVYLFAAFYAPGCGPVPFVYSAEVFPLSHREVGMGFAVAVCLAGAAILAITFPFLLEKAGVGGAFGVYAGLNVVAGVMVWLGVPETKRRTLEELDGVFEGGVGGFVKGRVSREGQQICS</sequence>
<dbReference type="GO" id="GO:0015791">
    <property type="term" value="P:polyol transmembrane transport"/>
    <property type="evidence" value="ECO:0007669"/>
    <property type="project" value="UniProtKB-ARBA"/>
</dbReference>
<dbReference type="GO" id="GO:0015798">
    <property type="term" value="P:myo-inositol transport"/>
    <property type="evidence" value="ECO:0007669"/>
    <property type="project" value="UniProtKB-ARBA"/>
</dbReference>
<protein>
    <submittedName>
        <fullName evidence="10">Putative glycogen storage control protein</fullName>
    </submittedName>
</protein>
<dbReference type="SUPFAM" id="SSF103473">
    <property type="entry name" value="MFS general substrate transporter"/>
    <property type="match status" value="1"/>
</dbReference>
<evidence type="ECO:0000256" key="5">
    <source>
        <dbReference type="ARBA" id="ARBA00022989"/>
    </source>
</evidence>
<feature type="compositionally biased region" description="Low complexity" evidence="7">
    <location>
        <begin position="168"/>
        <end position="188"/>
    </location>
</feature>
<dbReference type="STRING" id="759272.G0RXR4"/>
<evidence type="ECO:0000256" key="2">
    <source>
        <dbReference type="ARBA" id="ARBA00010992"/>
    </source>
</evidence>
<dbReference type="InterPro" id="IPR050814">
    <property type="entry name" value="Myo-inositol_Transporter"/>
</dbReference>
<feature type="transmembrane region" description="Helical" evidence="8">
    <location>
        <begin position="913"/>
        <end position="937"/>
    </location>
</feature>
<dbReference type="InterPro" id="IPR003663">
    <property type="entry name" value="Sugar/inositol_transpt"/>
</dbReference>
<dbReference type="GO" id="GO:0019901">
    <property type="term" value="F:protein kinase binding"/>
    <property type="evidence" value="ECO:0007669"/>
    <property type="project" value="InterPro"/>
</dbReference>
<name>G0RXR4_CHATD</name>
<evidence type="ECO:0000256" key="4">
    <source>
        <dbReference type="ARBA" id="ARBA00022692"/>
    </source>
</evidence>
<comment type="similarity">
    <text evidence="2">Belongs to the major facilitator superfamily. Sugar transporter (TC 2.A.1.1) family.</text>
</comment>
<keyword evidence="5 8" id="KW-1133">Transmembrane helix</keyword>
<dbReference type="KEGG" id="cthr:CTHT_0000110"/>
<keyword evidence="11" id="KW-1185">Reference proteome</keyword>
<feature type="region of interest" description="Disordered" evidence="7">
    <location>
        <begin position="300"/>
        <end position="324"/>
    </location>
</feature>
<evidence type="ECO:0000256" key="7">
    <source>
        <dbReference type="SAM" id="MobiDB-lite"/>
    </source>
</evidence>
<dbReference type="Gene3D" id="1.10.472.10">
    <property type="entry name" value="Cyclin-like"/>
    <property type="match status" value="1"/>
</dbReference>
<feature type="domain" description="Major facilitator superfamily (MFS) profile" evidence="9">
    <location>
        <begin position="686"/>
        <end position="1103"/>
    </location>
</feature>
<dbReference type="eggNOG" id="KOG0254">
    <property type="taxonomic scope" value="Eukaryota"/>
</dbReference>